<keyword evidence="2 6" id="KW-0812">Transmembrane</keyword>
<dbReference type="PANTHER" id="PTHR38894">
    <property type="entry name" value="TRANSMEMBRANE PROTEIN"/>
    <property type="match status" value="1"/>
</dbReference>
<gene>
    <name evidence="7" type="ORF">ACHAXA_007341</name>
</gene>
<evidence type="ECO:0000256" key="3">
    <source>
        <dbReference type="ARBA" id="ARBA00022989"/>
    </source>
</evidence>
<dbReference type="InterPro" id="IPR013714">
    <property type="entry name" value="Golgi_TVP15"/>
</dbReference>
<evidence type="ECO:0000256" key="4">
    <source>
        <dbReference type="ARBA" id="ARBA00023136"/>
    </source>
</evidence>
<dbReference type="EMBL" id="JALLPB020000150">
    <property type="protein sequence ID" value="KAL3816405.1"/>
    <property type="molecule type" value="Genomic_DNA"/>
</dbReference>
<feature type="transmembrane region" description="Helical" evidence="6">
    <location>
        <begin position="148"/>
        <end position="170"/>
    </location>
</feature>
<dbReference type="PANTHER" id="PTHR38894:SF1">
    <property type="entry name" value="TRANSMEMBRANE PROTEIN"/>
    <property type="match status" value="1"/>
</dbReference>
<keyword evidence="3 6" id="KW-1133">Transmembrane helix</keyword>
<dbReference type="Proteomes" id="UP001530377">
    <property type="component" value="Unassembled WGS sequence"/>
</dbReference>
<reference evidence="7 8" key="1">
    <citation type="submission" date="2024-10" db="EMBL/GenBank/DDBJ databases">
        <title>Updated reference genomes for cyclostephanoid diatoms.</title>
        <authorList>
            <person name="Roberts W.R."/>
            <person name="Alverson A.J."/>
        </authorList>
    </citation>
    <scope>NUCLEOTIDE SEQUENCE [LARGE SCALE GENOMIC DNA]</scope>
    <source>
        <strain evidence="7 8">AJA228-03</strain>
    </source>
</reference>
<evidence type="ECO:0000256" key="6">
    <source>
        <dbReference type="SAM" id="Phobius"/>
    </source>
</evidence>
<proteinExistence type="predicted"/>
<dbReference type="AlphaFoldDB" id="A0ABD3RW11"/>
<comment type="caution">
    <text evidence="7">The sequence shown here is derived from an EMBL/GenBank/DDBJ whole genome shotgun (WGS) entry which is preliminary data.</text>
</comment>
<evidence type="ECO:0008006" key="9">
    <source>
        <dbReference type="Google" id="ProtNLM"/>
    </source>
</evidence>
<accession>A0ABD3RW11</accession>
<dbReference type="GO" id="GO:0016020">
    <property type="term" value="C:membrane"/>
    <property type="evidence" value="ECO:0007669"/>
    <property type="project" value="UniProtKB-SubCell"/>
</dbReference>
<keyword evidence="8" id="KW-1185">Reference proteome</keyword>
<feature type="transmembrane region" description="Helical" evidence="6">
    <location>
        <begin position="176"/>
        <end position="198"/>
    </location>
</feature>
<evidence type="ECO:0000313" key="8">
    <source>
        <dbReference type="Proteomes" id="UP001530377"/>
    </source>
</evidence>
<dbReference type="Pfam" id="PF08507">
    <property type="entry name" value="COPI_assoc"/>
    <property type="match status" value="1"/>
</dbReference>
<protein>
    <recommendedName>
        <fullName evidence="9">Golgi apparatus membrane protein TVP15</fullName>
    </recommendedName>
</protein>
<evidence type="ECO:0000313" key="7">
    <source>
        <dbReference type="EMBL" id="KAL3816405.1"/>
    </source>
</evidence>
<keyword evidence="4 6" id="KW-0472">Membrane</keyword>
<comment type="subcellular location">
    <subcellularLocation>
        <location evidence="1">Membrane</location>
        <topology evidence="1">Multi-pass membrane protein</topology>
    </subcellularLocation>
</comment>
<sequence length="239" mass="25727">MDGETPSWLEEGESTDPPPPVPPPTKPDASNATAPAAGSARDAPAIDNVSGSILASMTSMRDKSNAPPAAAPAATTAEGGDKEELSKLIVFMRALNMAAAALLITTSIIQMVGIPAISVWVLAIYATCGGLLVCCLETQLKFIRTVIAINFGFLFHSVYRMLFYCLMASVCWTYEGILGRATAIVLGCVAVFNTYVLCRYPSYRKMREDIAAEEDKRVQAKINQQVRKQAISNMGWGRN</sequence>
<evidence type="ECO:0000256" key="5">
    <source>
        <dbReference type="SAM" id="MobiDB-lite"/>
    </source>
</evidence>
<feature type="compositionally biased region" description="Pro residues" evidence="5">
    <location>
        <begin position="16"/>
        <end position="26"/>
    </location>
</feature>
<name>A0ABD3RW11_9STRA</name>
<organism evidence="7 8">
    <name type="scientific">Cyclostephanos tholiformis</name>
    <dbReference type="NCBI Taxonomy" id="382380"/>
    <lineage>
        <taxon>Eukaryota</taxon>
        <taxon>Sar</taxon>
        <taxon>Stramenopiles</taxon>
        <taxon>Ochrophyta</taxon>
        <taxon>Bacillariophyta</taxon>
        <taxon>Coscinodiscophyceae</taxon>
        <taxon>Thalassiosirophycidae</taxon>
        <taxon>Stephanodiscales</taxon>
        <taxon>Stephanodiscaceae</taxon>
        <taxon>Cyclostephanos</taxon>
    </lineage>
</organism>
<evidence type="ECO:0000256" key="2">
    <source>
        <dbReference type="ARBA" id="ARBA00022692"/>
    </source>
</evidence>
<feature type="compositionally biased region" description="Low complexity" evidence="5">
    <location>
        <begin position="27"/>
        <end position="45"/>
    </location>
</feature>
<feature type="region of interest" description="Disordered" evidence="5">
    <location>
        <begin position="1"/>
        <end position="47"/>
    </location>
</feature>
<evidence type="ECO:0000256" key="1">
    <source>
        <dbReference type="ARBA" id="ARBA00004141"/>
    </source>
</evidence>
<feature type="transmembrane region" description="Helical" evidence="6">
    <location>
        <begin position="117"/>
        <end position="136"/>
    </location>
</feature>